<dbReference type="AlphaFoldDB" id="A0A7W5Y0V5"/>
<feature type="transmembrane region" description="Helical" evidence="1">
    <location>
        <begin position="112"/>
        <end position="135"/>
    </location>
</feature>
<sequence>MTRVPASLQWGLVMGLAAMALVSAAHVGEFSPLPVTVLLDGWIIAFLLTTLWRSTLRAPMIVGLVGLYATVTILTAWIAQAPAADFLQAYRWMLYLLVFAMAVGMQWTHKRLLVWLSWWLVSLATAKAVLTLLLFGPDQRPGLFLENNFELALFSGLTAIIYRDAGRHRFLLVALLGALTILAGSRSGAVAYLFLVIYAIIIADLRDPFLRFISVTVPAAVALLSFAIFQDRSAESEVIDRVRFFDLFLRETQDWTLGTWVTGTPPMTPLSAATCTDLAFYEQLFSAGGACYSVILHAFAMRLIFDAGLLGMVLVLLLPVLLLRRAGTSWTLTLTLSAIAVTNGLSVSGLNNPYVALPILLAILLGGSTGSQPALAMQRIHVPRHMADRGRTP</sequence>
<name>A0A7W5Y0V5_9MICC</name>
<gene>
    <name evidence="2" type="ORF">FHX47_001202</name>
</gene>
<feature type="transmembrane region" description="Helical" evidence="1">
    <location>
        <begin position="64"/>
        <end position="83"/>
    </location>
</feature>
<proteinExistence type="predicted"/>
<dbReference type="Proteomes" id="UP000547528">
    <property type="component" value="Unassembled WGS sequence"/>
</dbReference>
<accession>A0A7W5Y0V5</accession>
<keyword evidence="1" id="KW-0472">Membrane</keyword>
<evidence type="ECO:0000313" key="2">
    <source>
        <dbReference type="EMBL" id="MBB3667583.1"/>
    </source>
</evidence>
<feature type="transmembrane region" description="Helical" evidence="1">
    <location>
        <begin position="209"/>
        <end position="229"/>
    </location>
</feature>
<feature type="transmembrane region" description="Helical" evidence="1">
    <location>
        <begin position="89"/>
        <end position="105"/>
    </location>
</feature>
<evidence type="ECO:0000313" key="3">
    <source>
        <dbReference type="Proteomes" id="UP000547528"/>
    </source>
</evidence>
<dbReference type="EMBL" id="JACIBT010000002">
    <property type="protein sequence ID" value="MBB3667583.1"/>
    <property type="molecule type" value="Genomic_DNA"/>
</dbReference>
<comment type="caution">
    <text evidence="2">The sequence shown here is derived from an EMBL/GenBank/DDBJ whole genome shotgun (WGS) entry which is preliminary data.</text>
</comment>
<dbReference type="RefSeq" id="WP_183358000.1">
    <property type="nucleotide sequence ID" value="NZ_BAABKR010000001.1"/>
</dbReference>
<feature type="transmembrane region" description="Helical" evidence="1">
    <location>
        <begin position="34"/>
        <end position="52"/>
    </location>
</feature>
<keyword evidence="1" id="KW-1133">Transmembrane helix</keyword>
<reference evidence="2 3" key="1">
    <citation type="submission" date="2020-08" db="EMBL/GenBank/DDBJ databases">
        <title>Sequencing the genomes of 1000 actinobacteria strains.</title>
        <authorList>
            <person name="Klenk H.-P."/>
        </authorList>
    </citation>
    <scope>NUCLEOTIDE SEQUENCE [LARGE SCALE GENOMIC DNA]</scope>
    <source>
        <strain evidence="2 3">DSM 28238</strain>
    </source>
</reference>
<feature type="transmembrane region" description="Helical" evidence="1">
    <location>
        <begin position="354"/>
        <end position="376"/>
    </location>
</feature>
<protein>
    <recommendedName>
        <fullName evidence="4">O-antigen ligase domain-containing protein</fullName>
    </recommendedName>
</protein>
<keyword evidence="1" id="KW-0812">Transmembrane</keyword>
<organism evidence="2 3">
    <name type="scientific">Garicola koreensis</name>
    <dbReference type="NCBI Taxonomy" id="1262554"/>
    <lineage>
        <taxon>Bacteria</taxon>
        <taxon>Bacillati</taxon>
        <taxon>Actinomycetota</taxon>
        <taxon>Actinomycetes</taxon>
        <taxon>Micrococcales</taxon>
        <taxon>Micrococcaceae</taxon>
        <taxon>Garicola</taxon>
    </lineage>
</organism>
<keyword evidence="3" id="KW-1185">Reference proteome</keyword>
<feature type="transmembrane region" description="Helical" evidence="1">
    <location>
        <begin position="303"/>
        <end position="323"/>
    </location>
</feature>
<evidence type="ECO:0000256" key="1">
    <source>
        <dbReference type="SAM" id="Phobius"/>
    </source>
</evidence>
<evidence type="ECO:0008006" key="4">
    <source>
        <dbReference type="Google" id="ProtNLM"/>
    </source>
</evidence>
<feature type="transmembrane region" description="Helical" evidence="1">
    <location>
        <begin position="170"/>
        <end position="203"/>
    </location>
</feature>